<dbReference type="Pfam" id="PF22803">
    <property type="entry name" value="GBD_Y3"/>
    <property type="match status" value="1"/>
</dbReference>
<accession>A0AAD7AMQ5</accession>
<proteinExistence type="predicted"/>
<comment type="caution">
    <text evidence="3">The sequence shown here is derived from an EMBL/GenBank/DDBJ whole genome shotgun (WGS) entry which is preliminary data.</text>
</comment>
<dbReference type="Proteomes" id="UP001218218">
    <property type="component" value="Unassembled WGS sequence"/>
</dbReference>
<protein>
    <recommendedName>
        <fullName evidence="2">Glycan binding protein Y3-like domain-containing protein</fullName>
    </recommendedName>
</protein>
<keyword evidence="1" id="KW-0732">Signal</keyword>
<feature type="signal peptide" evidence="1">
    <location>
        <begin position="1"/>
        <end position="22"/>
    </location>
</feature>
<gene>
    <name evidence="3" type="ORF">DFH08DRAFT_840816</name>
</gene>
<feature type="chain" id="PRO_5042027140" description="Glycan binding protein Y3-like domain-containing protein" evidence="1">
    <location>
        <begin position="23"/>
        <end position="126"/>
    </location>
</feature>
<reference evidence="3" key="1">
    <citation type="submission" date="2023-03" db="EMBL/GenBank/DDBJ databases">
        <title>Massive genome expansion in bonnet fungi (Mycena s.s.) driven by repeated elements and novel gene families across ecological guilds.</title>
        <authorList>
            <consortium name="Lawrence Berkeley National Laboratory"/>
            <person name="Harder C.B."/>
            <person name="Miyauchi S."/>
            <person name="Viragh M."/>
            <person name="Kuo A."/>
            <person name="Thoen E."/>
            <person name="Andreopoulos B."/>
            <person name="Lu D."/>
            <person name="Skrede I."/>
            <person name="Drula E."/>
            <person name="Henrissat B."/>
            <person name="Morin E."/>
            <person name="Kohler A."/>
            <person name="Barry K."/>
            <person name="LaButti K."/>
            <person name="Morin E."/>
            <person name="Salamov A."/>
            <person name="Lipzen A."/>
            <person name="Mereny Z."/>
            <person name="Hegedus B."/>
            <person name="Baldrian P."/>
            <person name="Stursova M."/>
            <person name="Weitz H."/>
            <person name="Taylor A."/>
            <person name="Grigoriev I.V."/>
            <person name="Nagy L.G."/>
            <person name="Martin F."/>
            <person name="Kauserud H."/>
        </authorList>
    </citation>
    <scope>NUCLEOTIDE SEQUENCE</scope>
    <source>
        <strain evidence="3">CBHHK002</strain>
    </source>
</reference>
<evidence type="ECO:0000259" key="2">
    <source>
        <dbReference type="Pfam" id="PF22803"/>
    </source>
</evidence>
<name>A0AAD7AMQ5_9AGAR</name>
<evidence type="ECO:0000313" key="3">
    <source>
        <dbReference type="EMBL" id="KAJ7362374.1"/>
    </source>
</evidence>
<dbReference type="AlphaFoldDB" id="A0AAD7AMQ5"/>
<evidence type="ECO:0000256" key="1">
    <source>
        <dbReference type="SAM" id="SignalP"/>
    </source>
</evidence>
<keyword evidence="4" id="KW-1185">Reference proteome</keyword>
<dbReference type="InterPro" id="IPR054443">
    <property type="entry name" value="Y3-like_dom"/>
</dbReference>
<feature type="domain" description="Glycan binding protein Y3-like" evidence="2">
    <location>
        <begin position="37"/>
        <end position="120"/>
    </location>
</feature>
<dbReference type="EMBL" id="JARIHO010000004">
    <property type="protein sequence ID" value="KAJ7362374.1"/>
    <property type="molecule type" value="Genomic_DNA"/>
</dbReference>
<evidence type="ECO:0000313" key="4">
    <source>
        <dbReference type="Proteomes" id="UP001218218"/>
    </source>
</evidence>
<organism evidence="3 4">
    <name type="scientific">Mycena albidolilacea</name>
    <dbReference type="NCBI Taxonomy" id="1033008"/>
    <lineage>
        <taxon>Eukaryota</taxon>
        <taxon>Fungi</taxon>
        <taxon>Dikarya</taxon>
        <taxon>Basidiomycota</taxon>
        <taxon>Agaricomycotina</taxon>
        <taxon>Agaricomycetes</taxon>
        <taxon>Agaricomycetidae</taxon>
        <taxon>Agaricales</taxon>
        <taxon>Marasmiineae</taxon>
        <taxon>Mycenaceae</taxon>
        <taxon>Mycena</taxon>
    </lineage>
</organism>
<sequence>MLSKIRLILGILFLPLITPSCAHITPTCDNFASPPVDCGQFIAGFCNTIGNTPVAQEFFNCDNVNSGKDSCTIGTFNQASTPQVPTIHKCVEVLTKINETCPSGNAKAVGDNFLYMFEVDSFPCSA</sequence>